<dbReference type="PANTHER" id="PTHR13316">
    <property type="entry name" value="ZINC FINGER, CCHC DOMAIN CONTAINING 8"/>
    <property type="match status" value="1"/>
</dbReference>
<name>A0AAX6HDM3_IRIPA</name>
<dbReference type="PANTHER" id="PTHR13316:SF0">
    <property type="entry name" value="ZINC FINGER CCHC DOMAIN-CONTAINING PROTEIN 8"/>
    <property type="match status" value="1"/>
</dbReference>
<evidence type="ECO:0000313" key="3">
    <source>
        <dbReference type="EMBL" id="KAJ6838671.1"/>
    </source>
</evidence>
<sequence>MRQLGYPPGYLDEVEDEDEPSGITIFGDEETKTEYEDGELPEKGEAVRPEKMTVEFPGINAPIPENADRHRWAQASAPSGSFRNRSHHRPNPLTDTHKAQYPEHQRNDGPTGTEYGSGSGPGYRLSDHHRGHYPEHQRNDGSGSSYRSSDSHVDHYLSHPRTVAPPGTEHGPGSSSIYSPRYNNHYDHNSPSPIISRSPNLGRSLSDRGWRSSIGYEGLPLVHSPHTPHPSVARQSPSHRYHSPSASLDHWTQ</sequence>
<comment type="caution">
    <text evidence="3">The sequence shown here is derived from an EMBL/GenBank/DDBJ whole genome shotgun (WGS) entry which is preliminary data.</text>
</comment>
<feature type="compositionally biased region" description="Basic and acidic residues" evidence="1">
    <location>
        <begin position="29"/>
        <end position="53"/>
    </location>
</feature>
<keyword evidence="4" id="KW-1185">Reference proteome</keyword>
<dbReference type="Proteomes" id="UP001140949">
    <property type="component" value="Unassembled WGS sequence"/>
</dbReference>
<dbReference type="AlphaFoldDB" id="A0AAX6HDM3"/>
<feature type="compositionally biased region" description="Basic and acidic residues" evidence="1">
    <location>
        <begin position="125"/>
        <end position="139"/>
    </location>
</feature>
<accession>A0AAX6HDM3</accession>
<dbReference type="EMBL" id="JANAVB010044345">
    <property type="protein sequence ID" value="KAJ6791541.1"/>
    <property type="molecule type" value="Genomic_DNA"/>
</dbReference>
<reference evidence="3" key="1">
    <citation type="journal article" date="2023" name="GigaByte">
        <title>Genome assembly of the bearded iris, Iris pallida Lam.</title>
        <authorList>
            <person name="Bruccoleri R.E."/>
            <person name="Oakeley E.J."/>
            <person name="Faust A.M.E."/>
            <person name="Altorfer M."/>
            <person name="Dessus-Babus S."/>
            <person name="Burckhardt D."/>
            <person name="Oertli M."/>
            <person name="Naumann U."/>
            <person name="Petersen F."/>
            <person name="Wong J."/>
        </authorList>
    </citation>
    <scope>NUCLEOTIDE SEQUENCE</scope>
    <source>
        <strain evidence="3">GSM-AAB239-AS_SAM_17_03QT</strain>
    </source>
</reference>
<feature type="compositionally biased region" description="Low complexity" evidence="1">
    <location>
        <begin position="190"/>
        <end position="199"/>
    </location>
</feature>
<evidence type="ECO:0000313" key="4">
    <source>
        <dbReference type="Proteomes" id="UP001140949"/>
    </source>
</evidence>
<evidence type="ECO:0000313" key="2">
    <source>
        <dbReference type="EMBL" id="KAJ6791541.1"/>
    </source>
</evidence>
<organism evidence="3 4">
    <name type="scientific">Iris pallida</name>
    <name type="common">Sweet iris</name>
    <dbReference type="NCBI Taxonomy" id="29817"/>
    <lineage>
        <taxon>Eukaryota</taxon>
        <taxon>Viridiplantae</taxon>
        <taxon>Streptophyta</taxon>
        <taxon>Embryophyta</taxon>
        <taxon>Tracheophyta</taxon>
        <taxon>Spermatophyta</taxon>
        <taxon>Magnoliopsida</taxon>
        <taxon>Liliopsida</taxon>
        <taxon>Asparagales</taxon>
        <taxon>Iridaceae</taxon>
        <taxon>Iridoideae</taxon>
        <taxon>Irideae</taxon>
        <taxon>Iris</taxon>
    </lineage>
</organism>
<dbReference type="InterPro" id="IPR052115">
    <property type="entry name" value="NEXT_complex_subunit_ZCCHC8"/>
</dbReference>
<dbReference type="GO" id="GO:0071013">
    <property type="term" value="C:catalytic step 2 spliceosome"/>
    <property type="evidence" value="ECO:0007669"/>
    <property type="project" value="TreeGrafter"/>
</dbReference>
<dbReference type="EMBL" id="JANAVB010010600">
    <property type="protein sequence ID" value="KAJ6838671.1"/>
    <property type="molecule type" value="Genomic_DNA"/>
</dbReference>
<proteinExistence type="predicted"/>
<feature type="compositionally biased region" description="Polar residues" evidence="1">
    <location>
        <begin position="243"/>
        <end position="253"/>
    </location>
</feature>
<protein>
    <submittedName>
        <fullName evidence="3">Zinc finger CCHC domain-containing protein 8-like isoform X1</fullName>
    </submittedName>
</protein>
<dbReference type="GO" id="GO:0003723">
    <property type="term" value="F:RNA binding"/>
    <property type="evidence" value="ECO:0007669"/>
    <property type="project" value="TreeGrafter"/>
</dbReference>
<feature type="region of interest" description="Disordered" evidence="1">
    <location>
        <begin position="1"/>
        <end position="253"/>
    </location>
</feature>
<reference evidence="3" key="2">
    <citation type="submission" date="2023-04" db="EMBL/GenBank/DDBJ databases">
        <authorList>
            <person name="Bruccoleri R.E."/>
            <person name="Oakeley E.J."/>
            <person name="Faust A.-M."/>
            <person name="Dessus-Babus S."/>
            <person name="Altorfer M."/>
            <person name="Burckhardt D."/>
            <person name="Oertli M."/>
            <person name="Naumann U."/>
            <person name="Petersen F."/>
            <person name="Wong J."/>
        </authorList>
    </citation>
    <scope>NUCLEOTIDE SEQUENCE</scope>
    <source>
        <strain evidence="3">GSM-AAB239-AS_SAM_17_03QT</strain>
        <tissue evidence="3">Leaf</tissue>
    </source>
</reference>
<feature type="compositionally biased region" description="Polar residues" evidence="1">
    <location>
        <begin position="173"/>
        <end position="182"/>
    </location>
</feature>
<evidence type="ECO:0000256" key="1">
    <source>
        <dbReference type="SAM" id="MobiDB-lite"/>
    </source>
</evidence>
<feature type="compositionally biased region" description="Basic and acidic residues" evidence="1">
    <location>
        <begin position="95"/>
        <end position="107"/>
    </location>
</feature>
<gene>
    <name evidence="2" type="ORF">M6B38_245230</name>
    <name evidence="3" type="ORF">M6B38_318610</name>
</gene>